<organism evidence="2 3">
    <name type="scientific">Oryza sativa subsp. japonica</name>
    <name type="common">Rice</name>
    <dbReference type="NCBI Taxonomy" id="39947"/>
    <lineage>
        <taxon>Eukaryota</taxon>
        <taxon>Viridiplantae</taxon>
        <taxon>Streptophyta</taxon>
        <taxon>Embryophyta</taxon>
        <taxon>Tracheophyta</taxon>
        <taxon>Spermatophyta</taxon>
        <taxon>Magnoliopsida</taxon>
        <taxon>Liliopsida</taxon>
        <taxon>Poales</taxon>
        <taxon>Poaceae</taxon>
        <taxon>BOP clade</taxon>
        <taxon>Oryzoideae</taxon>
        <taxon>Oryzeae</taxon>
        <taxon>Oryzinae</taxon>
        <taxon>Oryza</taxon>
        <taxon>Oryza sativa</taxon>
    </lineage>
</organism>
<feature type="region of interest" description="Disordered" evidence="1">
    <location>
        <begin position="30"/>
        <end position="56"/>
    </location>
</feature>
<name>Q94LT6_ORYSJ</name>
<reference evidence="3" key="1">
    <citation type="journal article" date="2005" name="Nature">
        <title>The map-based sequence of the rice genome.</title>
        <authorList>
            <consortium name="International rice genome sequencing project (IRGSP)"/>
            <person name="Matsumoto T."/>
            <person name="Wu J."/>
            <person name="Kanamori H."/>
            <person name="Katayose Y."/>
            <person name="Fujisawa M."/>
            <person name="Namiki N."/>
            <person name="Mizuno H."/>
            <person name="Yamamoto K."/>
            <person name="Antonio B.A."/>
            <person name="Baba T."/>
            <person name="Sakata K."/>
            <person name="Nagamura Y."/>
            <person name="Aoki H."/>
            <person name="Arikawa K."/>
            <person name="Arita K."/>
            <person name="Bito T."/>
            <person name="Chiden Y."/>
            <person name="Fujitsuka N."/>
            <person name="Fukunaka R."/>
            <person name="Hamada M."/>
            <person name="Harada C."/>
            <person name="Hayashi A."/>
            <person name="Hijishita S."/>
            <person name="Honda M."/>
            <person name="Hosokawa S."/>
            <person name="Ichikawa Y."/>
            <person name="Idonuma A."/>
            <person name="Iijima M."/>
            <person name="Ikeda M."/>
            <person name="Ikeno M."/>
            <person name="Ito K."/>
            <person name="Ito S."/>
            <person name="Ito T."/>
            <person name="Ito Y."/>
            <person name="Ito Y."/>
            <person name="Iwabuchi A."/>
            <person name="Kamiya K."/>
            <person name="Karasawa W."/>
            <person name="Kurita K."/>
            <person name="Katagiri S."/>
            <person name="Kikuta A."/>
            <person name="Kobayashi H."/>
            <person name="Kobayashi N."/>
            <person name="Machita K."/>
            <person name="Maehara T."/>
            <person name="Masukawa M."/>
            <person name="Mizubayashi T."/>
            <person name="Mukai Y."/>
            <person name="Nagasaki H."/>
            <person name="Nagata Y."/>
            <person name="Naito S."/>
            <person name="Nakashima M."/>
            <person name="Nakama Y."/>
            <person name="Nakamichi Y."/>
            <person name="Nakamura M."/>
            <person name="Meguro A."/>
            <person name="Negishi M."/>
            <person name="Ohta I."/>
            <person name="Ohta T."/>
            <person name="Okamoto M."/>
            <person name="Ono N."/>
            <person name="Saji S."/>
            <person name="Sakaguchi M."/>
            <person name="Sakai K."/>
            <person name="Shibata M."/>
            <person name="Shimokawa T."/>
            <person name="Song J."/>
            <person name="Takazaki Y."/>
            <person name="Terasawa K."/>
            <person name="Tsugane M."/>
            <person name="Tsuji K."/>
            <person name="Ueda S."/>
            <person name="Waki K."/>
            <person name="Yamagata H."/>
            <person name="Yamamoto M."/>
            <person name="Yamamoto S."/>
            <person name="Yamane H."/>
            <person name="Yoshiki S."/>
            <person name="Yoshihara R."/>
            <person name="Yukawa K."/>
            <person name="Zhong H."/>
            <person name="Yano M."/>
            <person name="Yuan Q."/>
            <person name="Ouyang S."/>
            <person name="Liu J."/>
            <person name="Jones K.M."/>
            <person name="Gansberger K."/>
            <person name="Moffat K."/>
            <person name="Hill J."/>
            <person name="Bera J."/>
            <person name="Fadrosh D."/>
            <person name="Jin S."/>
            <person name="Johri S."/>
            <person name="Kim M."/>
            <person name="Overton L."/>
            <person name="Reardon M."/>
            <person name="Tsitrin T."/>
            <person name="Vuong H."/>
            <person name="Weaver B."/>
            <person name="Ciecko A."/>
            <person name="Tallon L."/>
            <person name="Jackson J."/>
            <person name="Pai G."/>
            <person name="Aken S.V."/>
            <person name="Utterback T."/>
            <person name="Reidmuller S."/>
            <person name="Feldblyum T."/>
            <person name="Hsiao J."/>
            <person name="Zismann V."/>
            <person name="Iobst S."/>
            <person name="de Vazeille A.R."/>
            <person name="Buell C.R."/>
            <person name="Ying K."/>
            <person name="Li Y."/>
            <person name="Lu T."/>
            <person name="Huang Y."/>
            <person name="Zhao Q."/>
            <person name="Feng Q."/>
            <person name="Zhang L."/>
            <person name="Zhu J."/>
            <person name="Weng Q."/>
            <person name="Mu J."/>
            <person name="Lu Y."/>
            <person name="Fan D."/>
            <person name="Liu Y."/>
            <person name="Guan J."/>
            <person name="Zhang Y."/>
            <person name="Yu S."/>
            <person name="Liu X."/>
            <person name="Zhang Y."/>
            <person name="Hong G."/>
            <person name="Han B."/>
            <person name="Choisne N."/>
            <person name="Demange N."/>
            <person name="Orjeda G."/>
            <person name="Samain S."/>
            <person name="Cattolico L."/>
            <person name="Pelletier E."/>
            <person name="Couloux A."/>
            <person name="Segurens B."/>
            <person name="Wincker P."/>
            <person name="D'Hont A."/>
            <person name="Scarpelli C."/>
            <person name="Weissenbach J."/>
            <person name="Salanoubat M."/>
            <person name="Quetier F."/>
            <person name="Yu Y."/>
            <person name="Kim H.R."/>
            <person name="Rambo T."/>
            <person name="Currie J."/>
            <person name="Collura K."/>
            <person name="Luo M."/>
            <person name="Yang T."/>
            <person name="Ammiraju J.S.S."/>
            <person name="Engler F."/>
            <person name="Soderlund C."/>
            <person name="Wing R.A."/>
            <person name="Palmer L.E."/>
            <person name="de la Bastide M."/>
            <person name="Spiegel L."/>
            <person name="Nascimento L."/>
            <person name="Zutavern T."/>
            <person name="O'Shaughnessy A."/>
            <person name="Dike S."/>
            <person name="Dedhia N."/>
            <person name="Preston R."/>
            <person name="Balija V."/>
            <person name="McCombie W.R."/>
            <person name="Chow T."/>
            <person name="Chen H."/>
            <person name="Chung M."/>
            <person name="Chen C."/>
            <person name="Shaw J."/>
            <person name="Wu H."/>
            <person name="Hsiao K."/>
            <person name="Chao Y."/>
            <person name="Chu M."/>
            <person name="Cheng C."/>
            <person name="Hour A."/>
            <person name="Lee P."/>
            <person name="Lin S."/>
            <person name="Lin Y."/>
            <person name="Liou J."/>
            <person name="Liu S."/>
            <person name="Hsing Y."/>
            <person name="Raghuvanshi S."/>
            <person name="Mohanty A."/>
            <person name="Bharti A.K."/>
            <person name="Gaur A."/>
            <person name="Gupta V."/>
            <person name="Kumar D."/>
            <person name="Ravi V."/>
            <person name="Vij S."/>
            <person name="Kapur A."/>
            <person name="Khurana P."/>
            <person name="Khurana P."/>
            <person name="Khurana J.P."/>
            <person name="Tyagi A.K."/>
            <person name="Gaikwad K."/>
            <person name="Singh A."/>
            <person name="Dalal V."/>
            <person name="Srivastava S."/>
            <person name="Dixit A."/>
            <person name="Pal A.K."/>
            <person name="Ghazi I.A."/>
            <person name="Yadav M."/>
            <person name="Pandit A."/>
            <person name="Bhargava A."/>
            <person name="Sureshbabu K."/>
            <person name="Batra K."/>
            <person name="Sharma T.R."/>
            <person name="Mohapatra T."/>
            <person name="Singh N.K."/>
            <person name="Messing J."/>
            <person name="Nelson A.B."/>
            <person name="Fuks G."/>
            <person name="Kavchok S."/>
            <person name="Keizer G."/>
            <person name="Linton E."/>
            <person name="Llaca V."/>
            <person name="Song R."/>
            <person name="Tanyolac B."/>
            <person name="Young S."/>
            <person name="Ho-Il K."/>
            <person name="Hahn J.H."/>
            <person name="Sangsakoo G."/>
            <person name="Vanavichit A."/>
            <person name="de Mattos Luiz.A.T."/>
            <person name="Zimmer P.D."/>
            <person name="Malone G."/>
            <person name="Dellagostin O."/>
            <person name="de Oliveira A.C."/>
            <person name="Bevan M."/>
            <person name="Bancroft I."/>
            <person name="Minx P."/>
            <person name="Cordum H."/>
            <person name="Wilson R."/>
            <person name="Cheng Z."/>
            <person name="Jin W."/>
            <person name="Jiang J."/>
            <person name="Leong S.A."/>
            <person name="Iwama H."/>
            <person name="Gojobori T."/>
            <person name="Itoh T."/>
            <person name="Niimura Y."/>
            <person name="Fujii Y."/>
            <person name="Habara T."/>
            <person name="Sakai H."/>
            <person name="Sato Y."/>
            <person name="Wilson G."/>
            <person name="Kumar K."/>
            <person name="McCouch S."/>
            <person name="Juretic N."/>
            <person name="Hoen D."/>
            <person name="Wright S."/>
            <person name="Bruskiewich R."/>
            <person name="Bureau T."/>
            <person name="Miyao A."/>
            <person name="Hirochika H."/>
            <person name="Nishikawa T."/>
            <person name="Kadowaki K."/>
            <person name="Sugiura M."/>
            <person name="Burr B."/>
            <person name="Sasaki T."/>
        </authorList>
    </citation>
    <scope>NUCLEOTIDE SEQUENCE [LARGE SCALE GENOMIC DNA]</scope>
    <source>
        <strain evidence="3">cv. Nipponbare</strain>
    </source>
</reference>
<evidence type="ECO:0000313" key="3">
    <source>
        <dbReference type="Proteomes" id="UP000000763"/>
    </source>
</evidence>
<protein>
    <submittedName>
        <fullName evidence="2">Uncharacterized protein</fullName>
    </submittedName>
</protein>
<proteinExistence type="predicted"/>
<feature type="compositionally biased region" description="Gly residues" evidence="1">
    <location>
        <begin position="112"/>
        <end position="126"/>
    </location>
</feature>
<sequence>MNEFVLTVNAVWGWRSSAARAEERWWRVRTSNGSRGGEAAPGSERSGGGRGGGGGRRRAVAVAVAEVAKDVNEAAALTDERRCLRRWRKARTRRWRSRTRWRLWTSGRGRGRGGGGCGRGGGARGDGGWHSDAVRSSQVGRVRPRDFYGSVGPGSERNISLQRLTHPTHF</sequence>
<feature type="compositionally biased region" description="Gly residues" evidence="1">
    <location>
        <begin position="45"/>
        <end position="54"/>
    </location>
</feature>
<reference evidence="3" key="2">
    <citation type="journal article" date="2008" name="Nucleic Acids Res.">
        <title>The rice annotation project database (RAP-DB): 2008 update.</title>
        <authorList>
            <consortium name="The rice annotation project (RAP)"/>
        </authorList>
    </citation>
    <scope>GENOME REANNOTATION</scope>
    <source>
        <strain evidence="3">cv. Nipponbare</strain>
    </source>
</reference>
<evidence type="ECO:0000313" key="2">
    <source>
        <dbReference type="EMBL" id="AAK43519.1"/>
    </source>
</evidence>
<feature type="region of interest" description="Disordered" evidence="1">
    <location>
        <begin position="106"/>
        <end position="170"/>
    </location>
</feature>
<dbReference type="AlphaFoldDB" id="Q94LT6"/>
<dbReference type="EMBL" id="AC020666">
    <property type="protein sequence ID" value="AAK43519.1"/>
    <property type="molecule type" value="Genomic_DNA"/>
</dbReference>
<accession>Q94LT6</accession>
<feature type="compositionally biased region" description="Polar residues" evidence="1">
    <location>
        <begin position="157"/>
        <end position="170"/>
    </location>
</feature>
<evidence type="ECO:0000256" key="1">
    <source>
        <dbReference type="SAM" id="MobiDB-lite"/>
    </source>
</evidence>
<gene>
    <name evidence="2" type="primary">OSJNBa0082M15.24</name>
</gene>
<dbReference type="Proteomes" id="UP000000763">
    <property type="component" value="Chromosome 10"/>
</dbReference>